<comment type="catalytic activity">
    <reaction evidence="1">
        <text>a 1,2-diacyl-sn-glycero-3-phosphocholine + H2O = a 1,2-diacyl-sn-glycero-3-phosphate + choline + H(+)</text>
        <dbReference type="Rhea" id="RHEA:14445"/>
        <dbReference type="ChEBI" id="CHEBI:15354"/>
        <dbReference type="ChEBI" id="CHEBI:15377"/>
        <dbReference type="ChEBI" id="CHEBI:15378"/>
        <dbReference type="ChEBI" id="CHEBI:57643"/>
        <dbReference type="ChEBI" id="CHEBI:58608"/>
        <dbReference type="EC" id="3.1.4.4"/>
    </reaction>
</comment>
<proteinExistence type="inferred from homology"/>
<dbReference type="Pfam" id="PF13091">
    <property type="entry name" value="PLDc_2"/>
    <property type="match status" value="1"/>
</dbReference>
<dbReference type="EC" id="3.1.4.4" evidence="3"/>
<dbReference type="EMBL" id="CP033930">
    <property type="protein sequence ID" value="AZB17626.1"/>
    <property type="molecule type" value="Genomic_DNA"/>
</dbReference>
<dbReference type="Gene3D" id="3.30.870.10">
    <property type="entry name" value="Endonuclease Chain A"/>
    <property type="match status" value="1"/>
</dbReference>
<dbReference type="Proteomes" id="UP000269015">
    <property type="component" value="Chromosome"/>
</dbReference>
<accession>A0AAD0YVU2</accession>
<dbReference type="PROSITE" id="PS50035">
    <property type="entry name" value="PLD"/>
    <property type="match status" value="1"/>
</dbReference>
<dbReference type="PANTHER" id="PTHR43856:SF1">
    <property type="entry name" value="MITOCHONDRIAL CARDIOLIPIN HYDROLASE"/>
    <property type="match status" value="1"/>
</dbReference>
<sequence length="373" mass="44130">MVNLTLNKSCKNTPNDFNPTKLNSVKEPQAYFTNIEQVILDTLDEAFTSIKISVAWFTNKKLITKLISLRKDRKITIQILVDDNDVNKKYFYNLFESDLQENEIEIKKLNLQKFNHNKFSIIDNKIVITGSYNYTEKANKNLENIVVTENPKTADYYDRIFQFLTEADYIDKNLQLLFDNYSFANKLISAFYPFSRKLMTSVEDKIHLGFCFTHFNGYYNEISHDAGLIFNPTWKHHKGLRKFEKKRKNNNVSIHDINSNYLQEFPLPITKELITSYKIDEINNFNFETTYEIAKYKINDIDFDDLADSFKSNEIALLRHYKSKFKNIFTIDELNELIKKDVDLIKEDYIWIINFAPFLNERMVNKIYGIPSI</sequence>
<evidence type="ECO:0000256" key="4">
    <source>
        <dbReference type="ARBA" id="ARBA00022801"/>
    </source>
</evidence>
<dbReference type="InterPro" id="IPR051406">
    <property type="entry name" value="PLD_domain"/>
</dbReference>
<dbReference type="GO" id="GO:0016891">
    <property type="term" value="F:RNA endonuclease activity producing 5'-phosphomonoesters, hydrolytic mechanism"/>
    <property type="evidence" value="ECO:0007669"/>
    <property type="project" value="TreeGrafter"/>
</dbReference>
<keyword evidence="5" id="KW-0442">Lipid degradation</keyword>
<evidence type="ECO:0000256" key="5">
    <source>
        <dbReference type="ARBA" id="ARBA00022963"/>
    </source>
</evidence>
<dbReference type="AlphaFoldDB" id="A0AAD0YVU2"/>
<evidence type="ECO:0000256" key="2">
    <source>
        <dbReference type="ARBA" id="ARBA00008664"/>
    </source>
</evidence>
<dbReference type="GO" id="GO:0004630">
    <property type="term" value="F:phospholipase D activity"/>
    <property type="evidence" value="ECO:0007669"/>
    <property type="project" value="UniProtKB-EC"/>
</dbReference>
<gene>
    <name evidence="8" type="ORF">EG352_07520</name>
</gene>
<keyword evidence="6" id="KW-0443">Lipid metabolism</keyword>
<dbReference type="InterPro" id="IPR001736">
    <property type="entry name" value="PLipase_D/transphosphatidylase"/>
</dbReference>
<dbReference type="GO" id="GO:0006793">
    <property type="term" value="P:phosphorus metabolic process"/>
    <property type="evidence" value="ECO:0007669"/>
    <property type="project" value="UniProtKB-ARBA"/>
</dbReference>
<dbReference type="SMART" id="SM00155">
    <property type="entry name" value="PLDc"/>
    <property type="match status" value="1"/>
</dbReference>
<evidence type="ECO:0000313" key="9">
    <source>
        <dbReference type="Proteomes" id="UP000269015"/>
    </source>
</evidence>
<dbReference type="SUPFAM" id="SSF56024">
    <property type="entry name" value="Phospholipase D/nuclease"/>
    <property type="match status" value="1"/>
</dbReference>
<evidence type="ECO:0000259" key="7">
    <source>
        <dbReference type="PROSITE" id="PS50035"/>
    </source>
</evidence>
<reference evidence="8 9" key="1">
    <citation type="submission" date="2018-11" db="EMBL/GenBank/DDBJ databases">
        <title>Proposal to divide the Flavobacteriaceae and reorganize its genera based on Amino Acid Identity values calculated from whole genome sequences.</title>
        <authorList>
            <person name="Nicholson A.C."/>
            <person name="Gulvik C.A."/>
            <person name="Whitney A.M."/>
            <person name="Humrighouse B.W."/>
            <person name="Bell M."/>
            <person name="Holmes B."/>
            <person name="Steigerwalt A.G."/>
            <person name="Villarma A."/>
            <person name="Sheth M."/>
            <person name="Batra D."/>
            <person name="Pryor J."/>
            <person name="Bernardet J.-F."/>
            <person name="Hugo C."/>
            <person name="Kampfer P."/>
            <person name="Newman J."/>
            <person name="McQuiston J.R."/>
        </authorList>
    </citation>
    <scope>NUCLEOTIDE SEQUENCE [LARGE SCALE GENOMIC DNA]</scope>
    <source>
        <strain evidence="8 9">H5559</strain>
    </source>
</reference>
<dbReference type="PANTHER" id="PTHR43856">
    <property type="entry name" value="CARDIOLIPIN HYDROLASE"/>
    <property type="match status" value="1"/>
</dbReference>
<comment type="similarity">
    <text evidence="2">Belongs to the phospholipase D family.</text>
</comment>
<evidence type="ECO:0000256" key="6">
    <source>
        <dbReference type="ARBA" id="ARBA00023098"/>
    </source>
</evidence>
<evidence type="ECO:0000256" key="3">
    <source>
        <dbReference type="ARBA" id="ARBA00012027"/>
    </source>
</evidence>
<feature type="domain" description="PLD phosphodiesterase" evidence="7">
    <location>
        <begin position="111"/>
        <end position="138"/>
    </location>
</feature>
<name>A0AAD0YVU2_CHRID</name>
<evidence type="ECO:0000256" key="1">
    <source>
        <dbReference type="ARBA" id="ARBA00000798"/>
    </source>
</evidence>
<organism evidence="8 9">
    <name type="scientific">Chryseobacterium indologenes</name>
    <name type="common">Flavobacterium indologenes</name>
    <dbReference type="NCBI Taxonomy" id="253"/>
    <lineage>
        <taxon>Bacteria</taxon>
        <taxon>Pseudomonadati</taxon>
        <taxon>Bacteroidota</taxon>
        <taxon>Flavobacteriia</taxon>
        <taxon>Flavobacteriales</taxon>
        <taxon>Weeksellaceae</taxon>
        <taxon>Chryseobacterium group</taxon>
        <taxon>Chryseobacterium</taxon>
    </lineage>
</organism>
<keyword evidence="4" id="KW-0378">Hydrolase</keyword>
<dbReference type="InterPro" id="IPR025202">
    <property type="entry name" value="PLD-like_dom"/>
</dbReference>
<dbReference type="GO" id="GO:0016042">
    <property type="term" value="P:lipid catabolic process"/>
    <property type="evidence" value="ECO:0007669"/>
    <property type="project" value="UniProtKB-KW"/>
</dbReference>
<protein>
    <recommendedName>
        <fullName evidence="3">phospholipase D</fullName>
        <ecNumber evidence="3">3.1.4.4</ecNumber>
    </recommendedName>
</protein>
<evidence type="ECO:0000313" key="8">
    <source>
        <dbReference type="EMBL" id="AZB17626.1"/>
    </source>
</evidence>